<evidence type="ECO:0000313" key="9">
    <source>
        <dbReference type="Proteomes" id="UP000609849"/>
    </source>
</evidence>
<evidence type="ECO:0000256" key="2">
    <source>
        <dbReference type="ARBA" id="ARBA00022723"/>
    </source>
</evidence>
<dbReference type="InterPro" id="IPR051269">
    <property type="entry name" value="Fe-S_cluster_ET"/>
</dbReference>
<keyword evidence="9" id="KW-1185">Reference proteome</keyword>
<evidence type="ECO:0000256" key="5">
    <source>
        <dbReference type="ARBA" id="ARBA00023014"/>
    </source>
</evidence>
<dbReference type="Proteomes" id="UP000609849">
    <property type="component" value="Unassembled WGS sequence"/>
</dbReference>
<feature type="domain" description="4Fe-4S ferredoxin-type" evidence="7">
    <location>
        <begin position="1"/>
        <end position="29"/>
    </location>
</feature>
<evidence type="ECO:0000256" key="6">
    <source>
        <dbReference type="RuleBase" id="RU368020"/>
    </source>
</evidence>
<proteinExistence type="predicted"/>
<dbReference type="Gene3D" id="3.30.70.20">
    <property type="match status" value="1"/>
</dbReference>
<dbReference type="PRINTS" id="PR00352">
    <property type="entry name" value="3FE4SFRDOXIN"/>
</dbReference>
<sequence>MKAKVDQETCIGCGVCPSVCPEVFEMKDDGKSHVIADPVPEDVEDSAKEAEESCPVDAIEVE</sequence>
<reference evidence="8 9" key="1">
    <citation type="submission" date="2020-08" db="EMBL/GenBank/DDBJ databases">
        <authorList>
            <person name="Liu C."/>
            <person name="Sun Q."/>
        </authorList>
    </citation>
    <scope>NUCLEOTIDE SEQUENCE [LARGE SCALE GENOMIC DNA]</scope>
    <source>
        <strain evidence="8 9">NSJ-18</strain>
    </source>
</reference>
<evidence type="ECO:0000256" key="3">
    <source>
        <dbReference type="ARBA" id="ARBA00022982"/>
    </source>
</evidence>
<dbReference type="SUPFAM" id="SSF54862">
    <property type="entry name" value="4Fe-4S ferredoxins"/>
    <property type="match status" value="1"/>
</dbReference>
<keyword evidence="2 6" id="KW-0479">Metal-binding</keyword>
<comment type="function">
    <text evidence="6">Ferredoxins are iron-sulfur proteins that transfer electrons in a wide variety of metabolic reactions.</text>
</comment>
<gene>
    <name evidence="8" type="ORF">H8923_07345</name>
</gene>
<dbReference type="InterPro" id="IPR017896">
    <property type="entry name" value="4Fe4S_Fe-S-bd"/>
</dbReference>
<name>A0ABR7JNU6_9FIRM</name>
<dbReference type="Pfam" id="PF13370">
    <property type="entry name" value="Fer4_13"/>
    <property type="match status" value="1"/>
</dbReference>
<keyword evidence="3 6" id="KW-0249">Electron transport</keyword>
<keyword evidence="4 6" id="KW-0408">Iron</keyword>
<keyword evidence="5 6" id="KW-0411">Iron-sulfur</keyword>
<evidence type="ECO:0000313" key="8">
    <source>
        <dbReference type="EMBL" id="MBC5996570.1"/>
    </source>
</evidence>
<dbReference type="InterPro" id="IPR001080">
    <property type="entry name" value="3Fe4S_ferredoxin"/>
</dbReference>
<evidence type="ECO:0000259" key="7">
    <source>
        <dbReference type="PROSITE" id="PS51379"/>
    </source>
</evidence>
<evidence type="ECO:0000256" key="1">
    <source>
        <dbReference type="ARBA" id="ARBA00022448"/>
    </source>
</evidence>
<protein>
    <recommendedName>
        <fullName evidence="6">Ferredoxin</fullName>
    </recommendedName>
</protein>
<dbReference type="EMBL" id="JACRWE010000003">
    <property type="protein sequence ID" value="MBC5996570.1"/>
    <property type="molecule type" value="Genomic_DNA"/>
</dbReference>
<dbReference type="PANTHER" id="PTHR36923">
    <property type="entry name" value="FERREDOXIN"/>
    <property type="match status" value="1"/>
</dbReference>
<dbReference type="PANTHER" id="PTHR36923:SF3">
    <property type="entry name" value="FERREDOXIN"/>
    <property type="match status" value="1"/>
</dbReference>
<accession>A0ABR7JNU6</accession>
<keyword evidence="1 6" id="KW-0813">Transport</keyword>
<dbReference type="PROSITE" id="PS51379">
    <property type="entry name" value="4FE4S_FER_2"/>
    <property type="match status" value="1"/>
</dbReference>
<organism evidence="8 9">
    <name type="scientific">Romboutsia faecis</name>
    <dbReference type="NCBI Taxonomy" id="2764597"/>
    <lineage>
        <taxon>Bacteria</taxon>
        <taxon>Bacillati</taxon>
        <taxon>Bacillota</taxon>
        <taxon>Clostridia</taxon>
        <taxon>Peptostreptococcales</taxon>
        <taxon>Peptostreptococcaceae</taxon>
        <taxon>Romboutsia</taxon>
    </lineage>
</organism>
<dbReference type="RefSeq" id="WP_153926098.1">
    <property type="nucleotide sequence ID" value="NZ_JACRWE010000003.1"/>
</dbReference>
<comment type="caution">
    <text evidence="8">The sequence shown here is derived from an EMBL/GenBank/DDBJ whole genome shotgun (WGS) entry which is preliminary data.</text>
</comment>
<evidence type="ECO:0000256" key="4">
    <source>
        <dbReference type="ARBA" id="ARBA00023004"/>
    </source>
</evidence>